<accession>A0A1M7Q128</accession>
<dbReference type="Gene3D" id="2.60.120.560">
    <property type="entry name" value="Exo-inulinase, domain 1"/>
    <property type="match status" value="1"/>
</dbReference>
<sequence length="1895" mass="215294">MSVKSFIPLRFVIPWPYDLFPAVNVENGTSVIDMIGIEDFSYTNVNKGTEISVDAVVMKELAVGYSGLEGWELVFGNEDGMTQVNAKLTFGEQTTLTLEHFNIRLRVPPAVLKKMKRVNGDFEEDKDRQGQLKPAEIELADVNITLSFDLEDGVHFDIHPNDNQFDFGPVMIGDTGVILEADNLTFNFSGEGDRPEEAPADWRGVYMSQAQIYIPEVMDGVVIAEGFGIGSGGVYGRIEGMWPLVYDPKKPAGQHFSGDFSGKLMGMEGGISSIAFEFVETIPVEAEMEGCLLLPFFDEPVDVTVNAGVDGEYMVSLKDTDEDGLYHFEKEDVLDAKITSLSFGHEDDLWVVALSGDIRPLIGADMDWPAFEVEEMTIDSEGNVRIDGGWLDIPEKGAFDLYGFQGEVAQVGFGQDEDSYGSYKWIGMSGNVKLVETLEVGGSVKGLKLKWYEDGTIDFELKGVGVSLELPGILSFDGEVAFMDDNGVRGFSGFIALKLPTLAMEMDAGLIIGRKEAEPAYNFYYITVDSQLSTGLPLGPTGLSLYGLSGLFAYHMEPDKQTDEEWYDWYKRDVTGVTHTDKWINKKEALAFGAGMTLGTASDSGYLVSAKTLFALILPGPIVLIQGKANFMENRPSHSGGEEGSFEALAVIDNRAGEFLMNMDAAYELDEEGKVLDIHAGVEAFFDYHQANNWHLYLGEREPRDKRIHAEILSLFSAEAYFMLDPNALAFGYWQGFDEKWKFGPVRVKASAWSEAHLKASVNPSQFWGKAGLHGELDVSVYGFGFGFYLDADIEVNTPAPFSVLAHLGFGISLPWPLPDFNVEIDLEWSDPQPLPFPQPLKEIAAGHELIQNQLLLPQDGSVTPVIPVDSKPVITFEKPVCDDAGIVTLDPQPPDPVWQQVEFYADKQENQENYEFKYVLSDITLENKTNNSVVQELKGVWLPTESESGKLAPTKLMLFTTNAFAYSRYSSRDALDAIVENHPTFPCLPEYKKEKTCITFGKAHNARRLQSFQYEGLRFEILDANSYLATDQQTVHLLGYKNSMICRLPKLTGYIEMSFQLQDTEMVIFFYNNKMEAVGTPVQYSPQNGQRILSVSKEIMFENVNTSLKDMDNVRYIRYQLNPLKRTYEKGEQLDPGLKLEKICYITFNEYEKEAMYDMYNQRQSTTDWSGEGQLLEPYSDYSITVKTKVLQRVNGENETEKTFMNNYKFQTEGPPGFAPNLSSNNKSTNEQETEASQSHPLQTLNQYVETTIPFHGQVPYYRAYDFRIQFKKDTYVPLMYRMAKHDLAQYVFDSNGQPVRDEDDRIIAWNRDWNETSEVVLSGEQQKLQQVFEQASCIQINDKSGSSILESGIQKRILLPSEKYMAKIKPIPLLETFDSFDFSDWRVINEGNMEEPSGDHWKIAETRRDGKKVRYLHQTSNIHTSTDGSYDLPVARGTYCLYEKEDWNDQRIIVRMAGADNDAIGVMFGYRDDSNYYRFSMDSERKYRRLIHIKDGIPNILAEDNESFEMGRIYTVTITVFAGVIRIDIDDEKIVEVQEYDFSGGKVALYCWGNDDAQFYEVTVEELSAKTVSLYDVQFITSKFINFFHHFHSFNGVVEEIKLPSKGDLAANKFQNIWPEPLHLPKRVTIDVVKEQEKRVGFLLRSPEPVEWERVEMNATKHDFVMDLGIPGNIKIIDFNYKADEYAYKMNLDLFVRETVNTAGWQVEMAEETIVRKELLSKYVKHSKKLNWETIHSFTTQQYNEGETIRITNKGKNKEEKGEVRKEKSKLKERILDRLKESGDREEELNDRLLRFRVMDADRRIVHERSFMVRLTKNKMEGIIAINPNLVKMDIIPSADGTAAFLLPEEVSKIQQGDGLQLDFRFNRKQHGLPTYKQWGSTETEEVTLHFNY</sequence>
<organism evidence="2 3">
    <name type="scientific">Gracilibacillus kekensis</name>
    <dbReference type="NCBI Taxonomy" id="1027249"/>
    <lineage>
        <taxon>Bacteria</taxon>
        <taxon>Bacillati</taxon>
        <taxon>Bacillota</taxon>
        <taxon>Bacilli</taxon>
        <taxon>Bacillales</taxon>
        <taxon>Bacillaceae</taxon>
        <taxon>Gracilibacillus</taxon>
    </lineage>
</organism>
<gene>
    <name evidence="2" type="ORF">SAMN05216179_2721</name>
</gene>
<reference evidence="2 3" key="1">
    <citation type="submission" date="2016-11" db="EMBL/GenBank/DDBJ databases">
        <authorList>
            <person name="Jaros S."/>
            <person name="Januszkiewicz K."/>
            <person name="Wedrychowicz H."/>
        </authorList>
    </citation>
    <scope>NUCLEOTIDE SEQUENCE [LARGE SCALE GENOMIC DNA]</scope>
    <source>
        <strain evidence="2 3">CGMCC 1.10681</strain>
    </source>
</reference>
<keyword evidence="3" id="KW-1185">Reference proteome</keyword>
<proteinExistence type="predicted"/>
<dbReference type="EMBL" id="FRCZ01000005">
    <property type="protein sequence ID" value="SHN23891.1"/>
    <property type="molecule type" value="Genomic_DNA"/>
</dbReference>
<evidence type="ECO:0000313" key="2">
    <source>
        <dbReference type="EMBL" id="SHN23891.1"/>
    </source>
</evidence>
<protein>
    <submittedName>
        <fullName evidence="2">Uncharacterized protein</fullName>
    </submittedName>
</protein>
<evidence type="ECO:0000256" key="1">
    <source>
        <dbReference type="SAM" id="MobiDB-lite"/>
    </source>
</evidence>
<dbReference type="STRING" id="1027249.SAMN05216179_2721"/>
<dbReference type="RefSeq" id="WP_073202394.1">
    <property type="nucleotide sequence ID" value="NZ_FRCZ01000005.1"/>
</dbReference>
<evidence type="ECO:0000313" key="3">
    <source>
        <dbReference type="Proteomes" id="UP000184184"/>
    </source>
</evidence>
<feature type="region of interest" description="Disordered" evidence="1">
    <location>
        <begin position="1216"/>
        <end position="1241"/>
    </location>
</feature>
<dbReference type="Proteomes" id="UP000184184">
    <property type="component" value="Unassembled WGS sequence"/>
</dbReference>
<name>A0A1M7Q128_9BACI</name>
<feature type="compositionally biased region" description="Polar residues" evidence="1">
    <location>
        <begin position="1222"/>
        <end position="1241"/>
    </location>
</feature>
<dbReference type="OrthoDB" id="9772095at2"/>